<dbReference type="InterPro" id="IPR036388">
    <property type="entry name" value="WH-like_DNA-bd_sf"/>
</dbReference>
<dbReference type="Gene3D" id="3.40.50.150">
    <property type="entry name" value="Vaccinia Virus protein VP39"/>
    <property type="match status" value="1"/>
</dbReference>
<evidence type="ECO:0000256" key="3">
    <source>
        <dbReference type="ARBA" id="ARBA00022691"/>
    </source>
</evidence>
<dbReference type="InterPro" id="IPR036390">
    <property type="entry name" value="WH_DNA-bd_sf"/>
</dbReference>
<dbReference type="PANTHER" id="PTHR43712">
    <property type="entry name" value="PUTATIVE (AFU_ORTHOLOGUE AFUA_4G14580)-RELATED"/>
    <property type="match status" value="1"/>
</dbReference>
<dbReference type="InterPro" id="IPR001077">
    <property type="entry name" value="COMT_C"/>
</dbReference>
<proteinExistence type="predicted"/>
<accession>S3BFJ6</accession>
<keyword evidence="3" id="KW-0949">S-adenosyl-L-methionine</keyword>
<dbReference type="eggNOG" id="COG2226">
    <property type="taxonomic scope" value="Bacteria"/>
</dbReference>
<evidence type="ECO:0000313" key="6">
    <source>
        <dbReference type="Proteomes" id="UP000014400"/>
    </source>
</evidence>
<reference evidence="5 6" key="1">
    <citation type="submission" date="2013-04" db="EMBL/GenBank/DDBJ databases">
        <title>The Genome Sequence of Sutterella wadsworthensis HGA0223.</title>
        <authorList>
            <consortium name="The Broad Institute Genomics Platform"/>
            <person name="Earl A."/>
            <person name="Ward D."/>
            <person name="Feldgarden M."/>
            <person name="Gevers D."/>
            <person name="Schmidt T.M."/>
            <person name="Dover J."/>
            <person name="Dai D."/>
            <person name="Walker B."/>
            <person name="Young S."/>
            <person name="Zeng Q."/>
            <person name="Gargeya S."/>
            <person name="Fitzgerald M."/>
            <person name="Haas B."/>
            <person name="Abouelleil A."/>
            <person name="Allen A.W."/>
            <person name="Alvarado L."/>
            <person name="Arachchi H.M."/>
            <person name="Berlin A.M."/>
            <person name="Chapman S.B."/>
            <person name="Gainer-Dewar J."/>
            <person name="Goldberg J."/>
            <person name="Griggs A."/>
            <person name="Gujja S."/>
            <person name="Hansen M."/>
            <person name="Howarth C."/>
            <person name="Imamovic A."/>
            <person name="Ireland A."/>
            <person name="Larimer J."/>
            <person name="McCowan C."/>
            <person name="Murphy C."/>
            <person name="Pearson M."/>
            <person name="Poon T.W."/>
            <person name="Priest M."/>
            <person name="Roberts A."/>
            <person name="Saif S."/>
            <person name="Shea T."/>
            <person name="Sisk P."/>
            <person name="Sykes S."/>
            <person name="Wortman J."/>
            <person name="Nusbaum C."/>
            <person name="Birren B."/>
        </authorList>
    </citation>
    <scope>NUCLEOTIDE SEQUENCE [LARGE SCALE GENOMIC DNA]</scope>
    <source>
        <strain evidence="5 6">HGA0223</strain>
    </source>
</reference>
<dbReference type="CDD" id="cd02440">
    <property type="entry name" value="AdoMet_MTases"/>
    <property type="match status" value="1"/>
</dbReference>
<evidence type="ECO:0000256" key="1">
    <source>
        <dbReference type="ARBA" id="ARBA00022603"/>
    </source>
</evidence>
<dbReference type="PROSITE" id="PS51683">
    <property type="entry name" value="SAM_OMT_II"/>
    <property type="match status" value="1"/>
</dbReference>
<keyword evidence="6" id="KW-1185">Reference proteome</keyword>
<dbReference type="GO" id="GO:0032259">
    <property type="term" value="P:methylation"/>
    <property type="evidence" value="ECO:0007669"/>
    <property type="project" value="UniProtKB-KW"/>
</dbReference>
<keyword evidence="2" id="KW-0808">Transferase</keyword>
<evidence type="ECO:0000313" key="5">
    <source>
        <dbReference type="EMBL" id="EPE00104.1"/>
    </source>
</evidence>
<dbReference type="PATRIC" id="fig|1203554.3.peg.842"/>
<feature type="domain" description="O-methyltransferase C-terminal" evidence="4">
    <location>
        <begin position="185"/>
        <end position="340"/>
    </location>
</feature>
<evidence type="ECO:0000259" key="4">
    <source>
        <dbReference type="Pfam" id="PF00891"/>
    </source>
</evidence>
<organism evidence="5 6">
    <name type="scientific">Sutterella wadsworthensis HGA0223</name>
    <dbReference type="NCBI Taxonomy" id="1203554"/>
    <lineage>
        <taxon>Bacteria</taxon>
        <taxon>Pseudomonadati</taxon>
        <taxon>Pseudomonadota</taxon>
        <taxon>Betaproteobacteria</taxon>
        <taxon>Burkholderiales</taxon>
        <taxon>Sutterellaceae</taxon>
        <taxon>Sutterella</taxon>
    </lineage>
</organism>
<dbReference type="SUPFAM" id="SSF53335">
    <property type="entry name" value="S-adenosyl-L-methionine-dependent methyltransferases"/>
    <property type="match status" value="1"/>
</dbReference>
<dbReference type="PANTHER" id="PTHR43712:SF2">
    <property type="entry name" value="O-METHYLTRANSFERASE CICE"/>
    <property type="match status" value="1"/>
</dbReference>
<dbReference type="HOGENOM" id="CLU_005533_3_0_4"/>
<evidence type="ECO:0000256" key="2">
    <source>
        <dbReference type="ARBA" id="ARBA00022679"/>
    </source>
</evidence>
<dbReference type="SUPFAM" id="SSF46785">
    <property type="entry name" value="Winged helix' DNA-binding domain"/>
    <property type="match status" value="1"/>
</dbReference>
<name>S3BFJ6_9BURK</name>
<dbReference type="Gene3D" id="1.10.10.10">
    <property type="entry name" value="Winged helix-like DNA-binding domain superfamily/Winged helix DNA-binding domain"/>
    <property type="match status" value="1"/>
</dbReference>
<gene>
    <name evidence="5" type="ORF">HMPREF1476_00833</name>
</gene>
<dbReference type="RefSeq" id="WP_016474161.1">
    <property type="nucleotide sequence ID" value="NZ_KE150480.1"/>
</dbReference>
<dbReference type="Gene3D" id="1.20.58.1390">
    <property type="match status" value="1"/>
</dbReference>
<comment type="caution">
    <text evidence="5">The sequence shown here is derived from an EMBL/GenBank/DDBJ whole genome shotgun (WGS) entry which is preliminary data.</text>
</comment>
<dbReference type="Proteomes" id="UP000014400">
    <property type="component" value="Unassembled WGS sequence"/>
</dbReference>
<sequence>MSRSRSNFLAQLERAQFIAFSPFIFQAAAAALRTGLLETLSRSPGQNVAGAAAASGLTPYAAGVLIDILATAGILEPAPNEGLRGWKTTPVGDLLIYDEMTRANFFFTADTCWPGLDRTEEALKEGKPAGLAAFNPSWKTIYPHLPELPAMAQRSWFRFDHYHSDRAYAAAIEAIREFWAPQTPARIADIGGNTGRFTKMFLEAFPDSTAVLVDLPVEVNAIPERSELSSVQHRLSGHAIDWLTSEELTGMEDVDLFWMSQFLDCFSLDEAASILERTRRAMKPGAKLCVLEPLTDEQRHQAAALSLAASSLYFTVLANGVSRFFHGAELRELFKKTGFRIIQEKPNMGVSHTLFLLEA</sequence>
<dbReference type="InterPro" id="IPR029063">
    <property type="entry name" value="SAM-dependent_MTases_sf"/>
</dbReference>
<keyword evidence="1" id="KW-0489">Methyltransferase</keyword>
<dbReference type="GO" id="GO:0008171">
    <property type="term" value="F:O-methyltransferase activity"/>
    <property type="evidence" value="ECO:0007669"/>
    <property type="project" value="InterPro"/>
</dbReference>
<dbReference type="STRING" id="1203554.HMPREF1476_00833"/>
<dbReference type="EMBL" id="ATCF01000012">
    <property type="protein sequence ID" value="EPE00104.1"/>
    <property type="molecule type" value="Genomic_DNA"/>
</dbReference>
<dbReference type="AlphaFoldDB" id="S3BFJ6"/>
<protein>
    <recommendedName>
        <fullName evidence="4">O-methyltransferase C-terminal domain-containing protein</fullName>
    </recommendedName>
</protein>
<dbReference type="Pfam" id="PF00891">
    <property type="entry name" value="Methyltransf_2"/>
    <property type="match status" value="1"/>
</dbReference>
<dbReference type="InterPro" id="IPR016461">
    <property type="entry name" value="COMT-like"/>
</dbReference>